<feature type="compositionally biased region" description="Low complexity" evidence="5">
    <location>
        <begin position="31"/>
        <end position="41"/>
    </location>
</feature>
<feature type="transmembrane region" description="Helical" evidence="6">
    <location>
        <begin position="180"/>
        <end position="206"/>
    </location>
</feature>
<feature type="transmembrane region" description="Helical" evidence="6">
    <location>
        <begin position="149"/>
        <end position="168"/>
    </location>
</feature>
<dbReference type="Proteomes" id="UP000785679">
    <property type="component" value="Unassembled WGS sequence"/>
</dbReference>
<keyword evidence="6" id="KW-1133">Transmembrane helix</keyword>
<dbReference type="GO" id="GO:0005634">
    <property type="term" value="C:nucleus"/>
    <property type="evidence" value="ECO:0007669"/>
    <property type="project" value="TreeGrafter"/>
</dbReference>
<dbReference type="SUPFAM" id="SSF57850">
    <property type="entry name" value="RING/U-box"/>
    <property type="match status" value="1"/>
</dbReference>
<dbReference type="InterPro" id="IPR001841">
    <property type="entry name" value="Znf_RING"/>
</dbReference>
<feature type="transmembrane region" description="Helical" evidence="6">
    <location>
        <begin position="271"/>
        <end position="297"/>
    </location>
</feature>
<accession>A0A8J8NN91</accession>
<dbReference type="PANTHER" id="PTHR45931:SF3">
    <property type="entry name" value="RING ZINC FINGER-CONTAINING PROTEIN"/>
    <property type="match status" value="1"/>
</dbReference>
<dbReference type="InterPro" id="IPR013083">
    <property type="entry name" value="Znf_RING/FYVE/PHD"/>
</dbReference>
<evidence type="ECO:0000259" key="7">
    <source>
        <dbReference type="PROSITE" id="PS50089"/>
    </source>
</evidence>
<dbReference type="GO" id="GO:0006511">
    <property type="term" value="P:ubiquitin-dependent protein catabolic process"/>
    <property type="evidence" value="ECO:0007669"/>
    <property type="project" value="TreeGrafter"/>
</dbReference>
<protein>
    <recommendedName>
        <fullName evidence="7">RING-type domain-containing protein</fullName>
    </recommendedName>
</protein>
<dbReference type="PANTHER" id="PTHR45931">
    <property type="entry name" value="SI:CH211-59O9.10"/>
    <property type="match status" value="1"/>
</dbReference>
<dbReference type="OrthoDB" id="434779at2759"/>
<keyword evidence="2 4" id="KW-0863">Zinc-finger</keyword>
<dbReference type="InterPro" id="IPR051834">
    <property type="entry name" value="RING_finger_E3_ligase"/>
</dbReference>
<gene>
    <name evidence="8" type="ORF">FGO68_gene4054</name>
</gene>
<keyword evidence="3" id="KW-0862">Zinc</keyword>
<sequence length="396" mass="45402">MNKQNRNREEGAGPPPPVTNTLPDESEDLSQSEQSLSEQSDAINRTHFTTHADLLPGGNSHANNEERKNAPYRPQNSYIQRTSTFSEMRNQRQSQQQQQRPPQYAANEQFTDLSHLERWDTNAQISAALEVSQQEQFEQERADIRGVKIRDIIIDLILSAVSVYMPLSKYSDGLLCKTPILLWLLVQSGIYGISLIRHIAVLCAIYNNGRSSPKMLKTKIEFTYICCILNFQIGWLIYGNTFHYSSEGMLCMNLNENTHQLWIMMMLNIGLGYAIMFIYGVVLLVGCVGGVIVMVWYRKEMEVMYEDYLGDNPIVDKVPYIDVLKGGFSTKKFGKVKIENRTMESCAICLGEYKDKDEVAELGCDQRHYFHLECLVDWIKRKPECPLCKKPVQIEE</sequence>
<feature type="transmembrane region" description="Helical" evidence="6">
    <location>
        <begin position="218"/>
        <end position="238"/>
    </location>
</feature>
<evidence type="ECO:0000256" key="4">
    <source>
        <dbReference type="PROSITE-ProRule" id="PRU00175"/>
    </source>
</evidence>
<feature type="compositionally biased region" description="Low complexity" evidence="5">
    <location>
        <begin position="91"/>
        <end position="103"/>
    </location>
</feature>
<evidence type="ECO:0000313" key="8">
    <source>
        <dbReference type="EMBL" id="TNV77909.1"/>
    </source>
</evidence>
<reference evidence="8" key="1">
    <citation type="submission" date="2019-06" db="EMBL/GenBank/DDBJ databases">
        <authorList>
            <person name="Zheng W."/>
        </authorList>
    </citation>
    <scope>NUCLEOTIDE SEQUENCE</scope>
    <source>
        <strain evidence="8">QDHG01</strain>
    </source>
</reference>
<evidence type="ECO:0000313" key="9">
    <source>
        <dbReference type="Proteomes" id="UP000785679"/>
    </source>
</evidence>
<dbReference type="GO" id="GO:0061630">
    <property type="term" value="F:ubiquitin protein ligase activity"/>
    <property type="evidence" value="ECO:0007669"/>
    <property type="project" value="TreeGrafter"/>
</dbReference>
<keyword evidence="6" id="KW-0812">Transmembrane</keyword>
<organism evidence="8 9">
    <name type="scientific">Halteria grandinella</name>
    <dbReference type="NCBI Taxonomy" id="5974"/>
    <lineage>
        <taxon>Eukaryota</taxon>
        <taxon>Sar</taxon>
        <taxon>Alveolata</taxon>
        <taxon>Ciliophora</taxon>
        <taxon>Intramacronucleata</taxon>
        <taxon>Spirotrichea</taxon>
        <taxon>Stichotrichia</taxon>
        <taxon>Sporadotrichida</taxon>
        <taxon>Halteriidae</taxon>
        <taxon>Halteria</taxon>
    </lineage>
</organism>
<name>A0A8J8NN91_HALGN</name>
<feature type="region of interest" description="Disordered" evidence="5">
    <location>
        <begin position="1"/>
        <end position="105"/>
    </location>
</feature>
<dbReference type="Pfam" id="PF13639">
    <property type="entry name" value="zf-RING_2"/>
    <property type="match status" value="1"/>
</dbReference>
<dbReference type="GO" id="GO:0008270">
    <property type="term" value="F:zinc ion binding"/>
    <property type="evidence" value="ECO:0007669"/>
    <property type="project" value="UniProtKB-KW"/>
</dbReference>
<dbReference type="Gene3D" id="3.30.40.10">
    <property type="entry name" value="Zinc/RING finger domain, C3HC4 (zinc finger)"/>
    <property type="match status" value="1"/>
</dbReference>
<evidence type="ECO:0000256" key="1">
    <source>
        <dbReference type="ARBA" id="ARBA00022723"/>
    </source>
</evidence>
<evidence type="ECO:0000256" key="5">
    <source>
        <dbReference type="SAM" id="MobiDB-lite"/>
    </source>
</evidence>
<evidence type="ECO:0000256" key="3">
    <source>
        <dbReference type="ARBA" id="ARBA00022833"/>
    </source>
</evidence>
<dbReference type="PROSITE" id="PS50089">
    <property type="entry name" value="ZF_RING_2"/>
    <property type="match status" value="1"/>
</dbReference>
<dbReference type="EMBL" id="RRYP01011168">
    <property type="protein sequence ID" value="TNV77909.1"/>
    <property type="molecule type" value="Genomic_DNA"/>
</dbReference>
<feature type="compositionally biased region" description="Polar residues" evidence="5">
    <location>
        <begin position="74"/>
        <end position="88"/>
    </location>
</feature>
<proteinExistence type="predicted"/>
<dbReference type="AlphaFoldDB" id="A0A8J8NN91"/>
<feature type="compositionally biased region" description="Basic and acidic residues" evidence="5">
    <location>
        <begin position="1"/>
        <end position="11"/>
    </location>
</feature>
<comment type="caution">
    <text evidence="8">The sequence shown here is derived from an EMBL/GenBank/DDBJ whole genome shotgun (WGS) entry which is preliminary data.</text>
</comment>
<evidence type="ECO:0000256" key="2">
    <source>
        <dbReference type="ARBA" id="ARBA00022771"/>
    </source>
</evidence>
<evidence type="ECO:0000256" key="6">
    <source>
        <dbReference type="SAM" id="Phobius"/>
    </source>
</evidence>
<keyword evidence="6" id="KW-0472">Membrane</keyword>
<keyword evidence="9" id="KW-1185">Reference proteome</keyword>
<feature type="domain" description="RING-type" evidence="7">
    <location>
        <begin position="346"/>
        <end position="389"/>
    </location>
</feature>
<keyword evidence="1" id="KW-0479">Metal-binding</keyword>